<dbReference type="AlphaFoldDB" id="A0A816X8H1"/>
<organism evidence="2">
    <name type="scientific">Brassica napus</name>
    <name type="common">Rape</name>
    <dbReference type="NCBI Taxonomy" id="3708"/>
    <lineage>
        <taxon>Eukaryota</taxon>
        <taxon>Viridiplantae</taxon>
        <taxon>Streptophyta</taxon>
        <taxon>Embryophyta</taxon>
        <taxon>Tracheophyta</taxon>
        <taxon>Spermatophyta</taxon>
        <taxon>Magnoliopsida</taxon>
        <taxon>eudicotyledons</taxon>
        <taxon>Gunneridae</taxon>
        <taxon>Pentapetalae</taxon>
        <taxon>rosids</taxon>
        <taxon>malvids</taxon>
        <taxon>Brassicales</taxon>
        <taxon>Brassicaceae</taxon>
        <taxon>Brassiceae</taxon>
        <taxon>Brassica</taxon>
    </lineage>
</organism>
<sequence>MVYFFGLVVVIFAGNCEANSFSGDQTEGLTIPTPRTVEEVSSDFRGRRADMVNLYQTCHPGELCLPQIYVSVVTTCLLDSFCRKRLFQMINDLPTIFEVVRTMMSMVALVALAETTSVQMSFGFAATSVRNGSMEDV</sequence>
<protein>
    <submittedName>
        <fullName evidence="2">(rape) hypothetical protein</fullName>
    </submittedName>
</protein>
<gene>
    <name evidence="2" type="ORF">DARMORV10_A02P32880.1</name>
</gene>
<dbReference type="EMBL" id="HG994356">
    <property type="protein sequence ID" value="CAF2143118.1"/>
    <property type="molecule type" value="Genomic_DNA"/>
</dbReference>
<name>A0A816X8H1_BRANA</name>
<dbReference type="Proteomes" id="UP001295469">
    <property type="component" value="Chromosome A02"/>
</dbReference>
<accession>A0A816X8H1</accession>
<evidence type="ECO:0000256" key="1">
    <source>
        <dbReference type="SAM" id="SignalP"/>
    </source>
</evidence>
<feature type="signal peptide" evidence="1">
    <location>
        <begin position="1"/>
        <end position="18"/>
    </location>
</feature>
<proteinExistence type="predicted"/>
<evidence type="ECO:0000313" key="2">
    <source>
        <dbReference type="EMBL" id="CAF2143118.1"/>
    </source>
</evidence>
<feature type="chain" id="PRO_5032944072" evidence="1">
    <location>
        <begin position="19"/>
        <end position="137"/>
    </location>
</feature>
<reference evidence="2" key="1">
    <citation type="submission" date="2021-01" db="EMBL/GenBank/DDBJ databases">
        <authorList>
            <consortium name="Genoscope - CEA"/>
            <person name="William W."/>
        </authorList>
    </citation>
    <scope>NUCLEOTIDE SEQUENCE</scope>
</reference>
<keyword evidence="1" id="KW-0732">Signal</keyword>